<protein>
    <submittedName>
        <fullName evidence="2">Uncharacterized protein</fullName>
    </submittedName>
</protein>
<keyword evidence="3" id="KW-1185">Reference proteome</keyword>
<feature type="region of interest" description="Disordered" evidence="1">
    <location>
        <begin position="1"/>
        <end position="26"/>
    </location>
</feature>
<evidence type="ECO:0000313" key="2">
    <source>
        <dbReference type="EMBL" id="KAJ5454650.1"/>
    </source>
</evidence>
<name>A0AAD6C8M2_9EURO</name>
<feature type="compositionally biased region" description="Basic and acidic residues" evidence="1">
    <location>
        <begin position="1"/>
        <end position="11"/>
    </location>
</feature>
<dbReference type="RefSeq" id="XP_056767606.1">
    <property type="nucleotide sequence ID" value="XM_056908988.1"/>
</dbReference>
<organism evidence="2 3">
    <name type="scientific">Penicillium daleae</name>
    <dbReference type="NCBI Taxonomy" id="63821"/>
    <lineage>
        <taxon>Eukaryota</taxon>
        <taxon>Fungi</taxon>
        <taxon>Dikarya</taxon>
        <taxon>Ascomycota</taxon>
        <taxon>Pezizomycotina</taxon>
        <taxon>Eurotiomycetes</taxon>
        <taxon>Eurotiomycetidae</taxon>
        <taxon>Eurotiales</taxon>
        <taxon>Aspergillaceae</taxon>
        <taxon>Penicillium</taxon>
    </lineage>
</organism>
<proteinExistence type="predicted"/>
<sequence>MNSRLEDKLASDADVEASPEPSKPKCTDMFQITRAEPWAINTGRWYLFSSEPKLCFQISQGPCWKEGSMSPIYNIWSPPYFGISLPKPNPTQDTRTIPGLGDVALSDRHSSNLERSYKLSCNDLVVTSYEDDAAGLKAKDTRPIPFERENVVGGIDVDYPSFLHCRCCFRYRGWVTLANGERWRFDEIDKSHYHNGSCYQFQRVHEHMNDREFPKIYSKMLQWECFSDWKSNYGEAPADVPFILDQNTRLCRVSSTWYKRHGKVSELVAPVIAIMNREGLVFVNGLKEANEIETANLRALVLMTGLTIAKFERPALE</sequence>
<dbReference type="Proteomes" id="UP001213681">
    <property type="component" value="Unassembled WGS sequence"/>
</dbReference>
<accession>A0AAD6C8M2</accession>
<reference evidence="2" key="1">
    <citation type="submission" date="2022-12" db="EMBL/GenBank/DDBJ databases">
        <authorList>
            <person name="Petersen C."/>
        </authorList>
    </citation>
    <scope>NUCLEOTIDE SEQUENCE</scope>
    <source>
        <strain evidence="2">IBT 16125</strain>
    </source>
</reference>
<evidence type="ECO:0000256" key="1">
    <source>
        <dbReference type="SAM" id="MobiDB-lite"/>
    </source>
</evidence>
<evidence type="ECO:0000313" key="3">
    <source>
        <dbReference type="Proteomes" id="UP001213681"/>
    </source>
</evidence>
<gene>
    <name evidence="2" type="ORF">N7458_005606</name>
</gene>
<dbReference type="AlphaFoldDB" id="A0AAD6C8M2"/>
<dbReference type="EMBL" id="JAPVEA010000005">
    <property type="protein sequence ID" value="KAJ5454650.1"/>
    <property type="molecule type" value="Genomic_DNA"/>
</dbReference>
<comment type="caution">
    <text evidence="2">The sequence shown here is derived from an EMBL/GenBank/DDBJ whole genome shotgun (WGS) entry which is preliminary data.</text>
</comment>
<dbReference type="GeneID" id="81599231"/>
<reference evidence="2" key="2">
    <citation type="journal article" date="2023" name="IMA Fungus">
        <title>Comparative genomic study of the Penicillium genus elucidates a diverse pangenome and 15 lateral gene transfer events.</title>
        <authorList>
            <person name="Petersen C."/>
            <person name="Sorensen T."/>
            <person name="Nielsen M.R."/>
            <person name="Sondergaard T.E."/>
            <person name="Sorensen J.L."/>
            <person name="Fitzpatrick D.A."/>
            <person name="Frisvad J.C."/>
            <person name="Nielsen K.L."/>
        </authorList>
    </citation>
    <scope>NUCLEOTIDE SEQUENCE</scope>
    <source>
        <strain evidence="2">IBT 16125</strain>
    </source>
</reference>